<dbReference type="EMBL" id="CP158255">
    <property type="protein sequence ID" value="XDJ49851.1"/>
    <property type="molecule type" value="Genomic_DNA"/>
</dbReference>
<gene>
    <name evidence="1" type="ORF">ABRZ09_11550</name>
</gene>
<dbReference type="RefSeq" id="WP_368646801.1">
    <property type="nucleotide sequence ID" value="NZ_CP158255.1"/>
</dbReference>
<evidence type="ECO:0000313" key="1">
    <source>
        <dbReference type="EMBL" id="XDJ49851.1"/>
    </source>
</evidence>
<sequence length="40" mass="4476">MTQIQQSTYLRRVDTQGPRQIGLADALADHLACQQHALAR</sequence>
<proteinExistence type="predicted"/>
<protein>
    <submittedName>
        <fullName evidence="1">Uncharacterized protein</fullName>
    </submittedName>
</protein>
<organism evidence="1">
    <name type="scientific">Castellaniella ginsengisoli</name>
    <dbReference type="NCBI Taxonomy" id="546114"/>
    <lineage>
        <taxon>Bacteria</taxon>
        <taxon>Pseudomonadati</taxon>
        <taxon>Pseudomonadota</taxon>
        <taxon>Betaproteobacteria</taxon>
        <taxon>Burkholderiales</taxon>
        <taxon>Alcaligenaceae</taxon>
        <taxon>Castellaniella</taxon>
    </lineage>
</organism>
<reference evidence="1" key="1">
    <citation type="submission" date="2024-05" db="EMBL/GenBank/DDBJ databases">
        <authorList>
            <person name="Luo Y.-C."/>
            <person name="Nicholds J."/>
            <person name="Mortimer T."/>
            <person name="Maboni G."/>
        </authorList>
    </citation>
    <scope>NUCLEOTIDE SEQUENCE</scope>
    <source>
        <strain evidence="1">151108</strain>
    </source>
</reference>
<accession>A0AB39D753</accession>
<name>A0AB39D753_9BURK</name>
<dbReference type="AlphaFoldDB" id="A0AB39D753"/>